<reference evidence="3" key="1">
    <citation type="submission" date="2022-08" db="EMBL/GenBank/DDBJ databases">
        <authorList>
            <person name="Gutierrez-Valencia J."/>
        </authorList>
    </citation>
    <scope>NUCLEOTIDE SEQUENCE</scope>
</reference>
<dbReference type="AlphaFoldDB" id="A0AAV0I8F1"/>
<comment type="caution">
    <text evidence="3">The sequence shown here is derived from an EMBL/GenBank/DDBJ whole genome shotgun (WGS) entry which is preliminary data.</text>
</comment>
<feature type="transmembrane region" description="Helical" evidence="2">
    <location>
        <begin position="20"/>
        <end position="38"/>
    </location>
</feature>
<name>A0AAV0I8F1_9ROSI</name>
<organism evidence="3 4">
    <name type="scientific">Linum tenue</name>
    <dbReference type="NCBI Taxonomy" id="586396"/>
    <lineage>
        <taxon>Eukaryota</taxon>
        <taxon>Viridiplantae</taxon>
        <taxon>Streptophyta</taxon>
        <taxon>Embryophyta</taxon>
        <taxon>Tracheophyta</taxon>
        <taxon>Spermatophyta</taxon>
        <taxon>Magnoliopsida</taxon>
        <taxon>eudicotyledons</taxon>
        <taxon>Gunneridae</taxon>
        <taxon>Pentapetalae</taxon>
        <taxon>rosids</taxon>
        <taxon>fabids</taxon>
        <taxon>Malpighiales</taxon>
        <taxon>Linaceae</taxon>
        <taxon>Linum</taxon>
    </lineage>
</organism>
<keyword evidence="2" id="KW-1133">Transmembrane helix</keyword>
<sequence length="386" mass="41974">MDLVLVREKGLGLYRRRKKLLILLGVIGVSGYGAYKVYNLPSVARRRRKLVKLAGALISVAELVSDSADTVGVVSRDLKEFLLSDSDEIPNSLRQISKLAKSDEFSESLTRVSKALTVGILRGYDSISSKENRSAVDSNFSHKLTEKLFSEAGTGFVSVVVGSFARNLVLGFYAAGRDGQGSEKTSSSAEVPGWVSVVCNEQSKELIADCVQKFVSTAVTIFLDKTIHINSYDQFFAGLTNPNHRTDVRDMLVDVCNGSLETLVKTSHRVLTTTGSSTDPGESEDSFESSGWMKQVSSTLAVPSNRKFVLDVTGRVTFETVRSIVEVLLWKLWDGLKRGADVVHDGAVERGLQVVRYVGAKSSVIVTICLALYLHVVGGARVMLPA</sequence>
<feature type="transmembrane region" description="Helical" evidence="2">
    <location>
        <begin position="364"/>
        <end position="384"/>
    </location>
</feature>
<dbReference type="EMBL" id="CAMGYJ010000003">
    <property type="protein sequence ID" value="CAI0393454.1"/>
    <property type="molecule type" value="Genomic_DNA"/>
</dbReference>
<feature type="compositionally biased region" description="Polar residues" evidence="1">
    <location>
        <begin position="271"/>
        <end position="280"/>
    </location>
</feature>
<evidence type="ECO:0000256" key="2">
    <source>
        <dbReference type="SAM" id="Phobius"/>
    </source>
</evidence>
<dbReference type="InterPro" id="IPR019141">
    <property type="entry name" value="DUF2045"/>
</dbReference>
<feature type="region of interest" description="Disordered" evidence="1">
    <location>
        <begin position="271"/>
        <end position="290"/>
    </location>
</feature>
<keyword evidence="2" id="KW-0812">Transmembrane</keyword>
<dbReference type="PANTHER" id="PTHR21477:SF12">
    <property type="entry name" value="PROTEIN PHLOEM PROTEIN 2-LIKE A10"/>
    <property type="match status" value="1"/>
</dbReference>
<evidence type="ECO:0000313" key="3">
    <source>
        <dbReference type="EMBL" id="CAI0393454.1"/>
    </source>
</evidence>
<keyword evidence="2" id="KW-0472">Membrane</keyword>
<dbReference type="Proteomes" id="UP001154282">
    <property type="component" value="Unassembled WGS sequence"/>
</dbReference>
<protein>
    <recommendedName>
        <fullName evidence="5">Protein PHLOEM PROTEIN 2-LIKE A10</fullName>
    </recommendedName>
</protein>
<gene>
    <name evidence="3" type="ORF">LITE_LOCUS7937</name>
</gene>
<evidence type="ECO:0000313" key="4">
    <source>
        <dbReference type="Proteomes" id="UP001154282"/>
    </source>
</evidence>
<evidence type="ECO:0008006" key="5">
    <source>
        <dbReference type="Google" id="ProtNLM"/>
    </source>
</evidence>
<accession>A0AAV0I8F1</accession>
<evidence type="ECO:0000256" key="1">
    <source>
        <dbReference type="SAM" id="MobiDB-lite"/>
    </source>
</evidence>
<keyword evidence="4" id="KW-1185">Reference proteome</keyword>
<dbReference type="PANTHER" id="PTHR21477">
    <property type="entry name" value="ZGC:172139"/>
    <property type="match status" value="1"/>
</dbReference>
<proteinExistence type="predicted"/>